<protein>
    <recommendedName>
        <fullName evidence="6">S-adenosyl-L-methionine-dependent methyltransferase</fullName>
        <ecNumber evidence="6">2.1.1.-</ecNumber>
    </recommendedName>
</protein>
<keyword evidence="4" id="KW-0808">Transferase</keyword>
<dbReference type="Proteomes" id="UP000604117">
    <property type="component" value="Unassembled WGS sequence"/>
</dbReference>
<evidence type="ECO:0000256" key="1">
    <source>
        <dbReference type="ARBA" id="ARBA00003907"/>
    </source>
</evidence>
<comment type="function">
    <text evidence="1 6">Exhibits S-adenosyl-L-methionine-dependent methyltransferase activity.</text>
</comment>
<proteinExistence type="inferred from homology"/>
<dbReference type="EMBL" id="BONE01000004">
    <property type="protein sequence ID" value="GIF71231.1"/>
    <property type="molecule type" value="Genomic_DNA"/>
</dbReference>
<dbReference type="InterPro" id="IPR029063">
    <property type="entry name" value="SAM-dependent_MTases_sf"/>
</dbReference>
<evidence type="ECO:0000256" key="5">
    <source>
        <dbReference type="ARBA" id="ARBA00022691"/>
    </source>
</evidence>
<gene>
    <name evidence="7" type="ORF">Asi02nite_07490</name>
</gene>
<dbReference type="PANTHER" id="PTHR43619:SF2">
    <property type="entry name" value="S-ADENOSYL-L-METHIONINE-DEPENDENT METHYLTRANSFERASES SUPERFAMILY PROTEIN"/>
    <property type="match status" value="1"/>
</dbReference>
<keyword evidence="3 6" id="KW-0489">Methyltransferase</keyword>
<dbReference type="Gene3D" id="3.40.50.150">
    <property type="entry name" value="Vaccinia Virus protein VP39"/>
    <property type="match status" value="1"/>
</dbReference>
<reference evidence="7 8" key="1">
    <citation type="submission" date="2021-01" db="EMBL/GenBank/DDBJ databases">
        <title>Whole genome shotgun sequence of Asanoa siamensis NBRC 107932.</title>
        <authorList>
            <person name="Komaki H."/>
            <person name="Tamura T."/>
        </authorList>
    </citation>
    <scope>NUCLEOTIDE SEQUENCE [LARGE SCALE GENOMIC DNA]</scope>
    <source>
        <strain evidence="7 8">NBRC 107932</strain>
    </source>
</reference>
<keyword evidence="5 6" id="KW-0949">S-adenosyl-L-methionine</keyword>
<organism evidence="7 8">
    <name type="scientific">Asanoa siamensis</name>
    <dbReference type="NCBI Taxonomy" id="926357"/>
    <lineage>
        <taxon>Bacteria</taxon>
        <taxon>Bacillati</taxon>
        <taxon>Actinomycetota</taxon>
        <taxon>Actinomycetes</taxon>
        <taxon>Micromonosporales</taxon>
        <taxon>Micromonosporaceae</taxon>
        <taxon>Asanoa</taxon>
    </lineage>
</organism>
<evidence type="ECO:0000313" key="8">
    <source>
        <dbReference type="Proteomes" id="UP000604117"/>
    </source>
</evidence>
<evidence type="ECO:0000256" key="6">
    <source>
        <dbReference type="RuleBase" id="RU362030"/>
    </source>
</evidence>
<keyword evidence="8" id="KW-1185">Reference proteome</keyword>
<dbReference type="InterPro" id="IPR011610">
    <property type="entry name" value="SAM_mthyl_Trfase_ML2640-like"/>
</dbReference>
<dbReference type="NCBIfam" id="TIGR00027">
    <property type="entry name" value="mthyl_TIGR00027"/>
    <property type="match status" value="1"/>
</dbReference>
<comment type="similarity">
    <text evidence="2 6">Belongs to the UPF0677 family.</text>
</comment>
<evidence type="ECO:0000256" key="2">
    <source>
        <dbReference type="ARBA" id="ARBA00008138"/>
    </source>
</evidence>
<comment type="caution">
    <text evidence="7">The sequence shown here is derived from an EMBL/GenBank/DDBJ whole genome shotgun (WGS) entry which is preliminary data.</text>
</comment>
<dbReference type="SUPFAM" id="SSF53335">
    <property type="entry name" value="S-adenosyl-L-methionine-dependent methyltransferases"/>
    <property type="match status" value="1"/>
</dbReference>
<accession>A0ABQ4CIZ6</accession>
<sequence>MPETPASRTAVLVCQGRAAADGLIAPDRFADPTALPLLRADERVPVAWVRDGAAPRDWQARVAYEGVAAITELMVPRTVAIDDALRAGPLAQVVILGAGLDGRAWRMPELAGGAVFEVDQPASQRDKRDRATALTGRAPAFVPVDFRTDDLSRSLAAAGHGRDRPTTWIWEGVVPYLTPADVEATVGALAACSAPGSRLVVNFQLPVPFLRLGFLVARALARSAGRSSVFTREPWRSTWAPTAMATLLGRHGFTVTQDQNVLDVAESLRMPVRHRRALAQSQVQVADRS</sequence>
<dbReference type="PANTHER" id="PTHR43619">
    <property type="entry name" value="S-ADENOSYL-L-METHIONINE-DEPENDENT METHYLTRANSFERASE YKTD-RELATED"/>
    <property type="match status" value="1"/>
</dbReference>
<dbReference type="InterPro" id="IPR007213">
    <property type="entry name" value="Ppm1/Ppm2/Tcmp"/>
</dbReference>
<evidence type="ECO:0000256" key="3">
    <source>
        <dbReference type="ARBA" id="ARBA00022603"/>
    </source>
</evidence>
<evidence type="ECO:0000313" key="7">
    <source>
        <dbReference type="EMBL" id="GIF71231.1"/>
    </source>
</evidence>
<dbReference type="RefSeq" id="WP_203710725.1">
    <property type="nucleotide sequence ID" value="NZ_BONE01000004.1"/>
</dbReference>
<name>A0ABQ4CIZ6_9ACTN</name>
<dbReference type="EC" id="2.1.1.-" evidence="6"/>
<evidence type="ECO:0000256" key="4">
    <source>
        <dbReference type="ARBA" id="ARBA00022679"/>
    </source>
</evidence>
<dbReference type="Pfam" id="PF04072">
    <property type="entry name" value="LCM"/>
    <property type="match status" value="1"/>
</dbReference>